<organism evidence="3 4">
    <name type="scientific">Jiella sonneratiae</name>
    <dbReference type="NCBI Taxonomy" id="2816856"/>
    <lineage>
        <taxon>Bacteria</taxon>
        <taxon>Pseudomonadati</taxon>
        <taxon>Pseudomonadota</taxon>
        <taxon>Alphaproteobacteria</taxon>
        <taxon>Hyphomicrobiales</taxon>
        <taxon>Aurantimonadaceae</taxon>
        <taxon>Jiella</taxon>
    </lineage>
</organism>
<feature type="compositionally biased region" description="Basic and acidic residues" evidence="1">
    <location>
        <begin position="1"/>
        <end position="12"/>
    </location>
</feature>
<keyword evidence="4" id="KW-1185">Reference proteome</keyword>
<accession>A0ABS3J722</accession>
<dbReference type="Pfam" id="PF04965">
    <property type="entry name" value="GPW_gp25"/>
    <property type="match status" value="1"/>
</dbReference>
<protein>
    <submittedName>
        <fullName evidence="3">GPW/gp25 family protein</fullName>
    </submittedName>
</protein>
<evidence type="ECO:0000313" key="3">
    <source>
        <dbReference type="EMBL" id="MBO0905479.1"/>
    </source>
</evidence>
<dbReference type="RefSeq" id="WP_207352117.1">
    <property type="nucleotide sequence ID" value="NZ_JAFMPY010000022.1"/>
</dbReference>
<sequence>MPPRPVPDRFEEPLMLAFSGPHREKEERLRRRQSLRKPVDEVGDEPVDKVREVSAPARAGKRRAIENDFRERVKALSTSIDLAAACDLSAHPRVAASILNYGRPDVTGMIADPNGLGDLPAALSRALERHEPGIVEGSLSIGPAEDATYRHGFDAVSQSLRFEISLDLAFAPLPIPIKFHAEIDVAAGKLEIDVAGPS</sequence>
<proteinExistence type="predicted"/>
<evidence type="ECO:0000259" key="2">
    <source>
        <dbReference type="Pfam" id="PF04965"/>
    </source>
</evidence>
<comment type="caution">
    <text evidence="3">The sequence shown here is derived from an EMBL/GenBank/DDBJ whole genome shotgun (WGS) entry which is preliminary data.</text>
</comment>
<evidence type="ECO:0000313" key="4">
    <source>
        <dbReference type="Proteomes" id="UP000664288"/>
    </source>
</evidence>
<evidence type="ECO:0000256" key="1">
    <source>
        <dbReference type="SAM" id="MobiDB-lite"/>
    </source>
</evidence>
<dbReference type="PANTHER" id="PTHR38595:SF1">
    <property type="entry name" value="TYPE VI SECRETION SYSTEM COMPONENT TSSE1"/>
    <property type="match status" value="1"/>
</dbReference>
<reference evidence="3 4" key="1">
    <citation type="submission" date="2021-03" db="EMBL/GenBank/DDBJ databases">
        <title>Whole genome sequence of Jiella sp. MQZ13P-4.</title>
        <authorList>
            <person name="Tuo L."/>
        </authorList>
    </citation>
    <scope>NUCLEOTIDE SEQUENCE [LARGE SCALE GENOMIC DNA]</scope>
    <source>
        <strain evidence="3 4">MQZ13P-4</strain>
    </source>
</reference>
<dbReference type="Proteomes" id="UP000664288">
    <property type="component" value="Unassembled WGS sequence"/>
</dbReference>
<dbReference type="InterPro" id="IPR007048">
    <property type="entry name" value="IraD/Gp25-like"/>
</dbReference>
<gene>
    <name evidence="3" type="ORF">J1C47_17685</name>
</gene>
<dbReference type="EMBL" id="JAFMPY010000022">
    <property type="protein sequence ID" value="MBO0905479.1"/>
    <property type="molecule type" value="Genomic_DNA"/>
</dbReference>
<feature type="region of interest" description="Disordered" evidence="1">
    <location>
        <begin position="1"/>
        <end position="48"/>
    </location>
</feature>
<name>A0ABS3J722_9HYPH</name>
<feature type="domain" description="IraD/Gp25-like" evidence="2">
    <location>
        <begin position="88"/>
        <end position="169"/>
    </location>
</feature>
<dbReference type="InterPro" id="IPR053176">
    <property type="entry name" value="T6SS_TssE1-like"/>
</dbReference>
<dbReference type="PANTHER" id="PTHR38595">
    <property type="entry name" value="CYTOPLASMIC PROTEIN-RELATED"/>
    <property type="match status" value="1"/>
</dbReference>